<evidence type="ECO:0000256" key="2">
    <source>
        <dbReference type="SAM" id="Phobius"/>
    </source>
</evidence>
<feature type="compositionally biased region" description="Low complexity" evidence="1">
    <location>
        <begin position="311"/>
        <end position="322"/>
    </location>
</feature>
<dbReference type="RefSeq" id="WP_160878398.1">
    <property type="nucleotide sequence ID" value="NZ_WUEK01000007.1"/>
</dbReference>
<dbReference type="Proteomes" id="UP000473325">
    <property type="component" value="Unassembled WGS sequence"/>
</dbReference>
<keyword evidence="2" id="KW-0812">Transmembrane</keyword>
<gene>
    <name evidence="3" type="ORF">GRQ65_13005</name>
</gene>
<evidence type="ECO:0000256" key="1">
    <source>
        <dbReference type="SAM" id="MobiDB-lite"/>
    </source>
</evidence>
<feature type="transmembrane region" description="Helical" evidence="2">
    <location>
        <begin position="186"/>
        <end position="206"/>
    </location>
</feature>
<organism evidence="3 4">
    <name type="scientific">Nocardioides flavescens</name>
    <dbReference type="NCBI Taxonomy" id="2691959"/>
    <lineage>
        <taxon>Bacteria</taxon>
        <taxon>Bacillati</taxon>
        <taxon>Actinomycetota</taxon>
        <taxon>Actinomycetes</taxon>
        <taxon>Propionibacteriales</taxon>
        <taxon>Nocardioidaceae</taxon>
        <taxon>Nocardioides</taxon>
    </lineage>
</organism>
<feature type="transmembrane region" description="Helical" evidence="2">
    <location>
        <begin position="122"/>
        <end position="139"/>
    </location>
</feature>
<feature type="transmembrane region" description="Helical" evidence="2">
    <location>
        <begin position="151"/>
        <end position="174"/>
    </location>
</feature>
<evidence type="ECO:0000313" key="4">
    <source>
        <dbReference type="Proteomes" id="UP000473325"/>
    </source>
</evidence>
<evidence type="ECO:0000313" key="3">
    <source>
        <dbReference type="EMBL" id="MXG90466.1"/>
    </source>
</evidence>
<name>A0A6L7EX76_9ACTN</name>
<dbReference type="EMBL" id="WUEK01000007">
    <property type="protein sequence ID" value="MXG90466.1"/>
    <property type="molecule type" value="Genomic_DNA"/>
</dbReference>
<keyword evidence="2" id="KW-0472">Membrane</keyword>
<keyword evidence="2" id="KW-1133">Transmembrane helix</keyword>
<sequence>MSDPVSTTSTEILHRPEVSAFVAQVRSHLVDLDVDARDELTEGLEADLAEQHASGEPLPDPAAYAAELRAAAGLPSAVGHRSRVAQLTADLDTLRTQFLAWVESDTVFTRTGWSVVSAARPAWWVLRAWIAVTLLDQLVGPWEYVTLWPTLGASLVGPLLLVVAVVMSVLIGQGRLWPGSGPDRPFLARAVLVVLNAVAVLAPFTFNGDATGSGHAYAVAVPATADRKALVAEGRVVSNIYAYDDSGQPVTGIQLFDQVGRPLTVSPRGESGMGRDREVVCPWFNGTTPLWNVFPLQQRAQRSGTCAKAPANAAAPAYDQPPLDSVPPVGVAPLGAATASP</sequence>
<feature type="region of interest" description="Disordered" evidence="1">
    <location>
        <begin position="311"/>
        <end position="341"/>
    </location>
</feature>
<reference evidence="3 4" key="1">
    <citation type="submission" date="2019-12" db="EMBL/GenBank/DDBJ databases">
        <authorList>
            <person name="Kun Z."/>
        </authorList>
    </citation>
    <scope>NUCLEOTIDE SEQUENCE [LARGE SCALE GENOMIC DNA]</scope>
    <source>
        <strain evidence="3 4">YIM 123512</strain>
    </source>
</reference>
<accession>A0A6L7EX76</accession>
<keyword evidence="4" id="KW-1185">Reference proteome</keyword>
<proteinExistence type="predicted"/>
<comment type="caution">
    <text evidence="3">The sequence shown here is derived from an EMBL/GenBank/DDBJ whole genome shotgun (WGS) entry which is preliminary data.</text>
</comment>
<dbReference type="AlphaFoldDB" id="A0A6L7EX76"/>
<protein>
    <submittedName>
        <fullName evidence="3">Uncharacterized protein</fullName>
    </submittedName>
</protein>